<dbReference type="AlphaFoldDB" id="A0A6L2J7R8"/>
<organism evidence="1">
    <name type="scientific">Tanacetum cinerariifolium</name>
    <name type="common">Dalmatian daisy</name>
    <name type="synonym">Chrysanthemum cinerariifolium</name>
    <dbReference type="NCBI Taxonomy" id="118510"/>
    <lineage>
        <taxon>Eukaryota</taxon>
        <taxon>Viridiplantae</taxon>
        <taxon>Streptophyta</taxon>
        <taxon>Embryophyta</taxon>
        <taxon>Tracheophyta</taxon>
        <taxon>Spermatophyta</taxon>
        <taxon>Magnoliopsida</taxon>
        <taxon>eudicotyledons</taxon>
        <taxon>Gunneridae</taxon>
        <taxon>Pentapetalae</taxon>
        <taxon>asterids</taxon>
        <taxon>campanulids</taxon>
        <taxon>Asterales</taxon>
        <taxon>Asteraceae</taxon>
        <taxon>Asteroideae</taxon>
        <taxon>Anthemideae</taxon>
        <taxon>Anthemidinae</taxon>
        <taxon>Tanacetum</taxon>
    </lineage>
</organism>
<comment type="caution">
    <text evidence="1">The sequence shown here is derived from an EMBL/GenBank/DDBJ whole genome shotgun (WGS) entry which is preliminary data.</text>
</comment>
<reference evidence="1" key="1">
    <citation type="journal article" date="2019" name="Sci. Rep.">
        <title>Draft genome of Tanacetum cinerariifolium, the natural source of mosquito coil.</title>
        <authorList>
            <person name="Yamashiro T."/>
            <person name="Shiraishi A."/>
            <person name="Satake H."/>
            <person name="Nakayama K."/>
        </authorList>
    </citation>
    <scope>NUCLEOTIDE SEQUENCE</scope>
</reference>
<accession>A0A6L2J7R8</accession>
<protein>
    <submittedName>
        <fullName evidence="1">Uncharacterized protein</fullName>
    </submittedName>
</protein>
<dbReference type="EMBL" id="BKCJ010000383">
    <property type="protein sequence ID" value="GEU32710.1"/>
    <property type="molecule type" value="Genomic_DNA"/>
</dbReference>
<name>A0A6L2J7R8_TANCI</name>
<sequence>MWAVSAVPNISGSHLPIRGPPLGGDRELVMVEEFVGKLLGERGGEEGRRWLCLQERKDSDTWVRLMRCHLLFRALGRLLKDIHVTWDHLEKKQTRFKLYTKVVSRMPVQCLEMASQSPSDAVRSYKRQRQKSYDGVKI</sequence>
<evidence type="ECO:0000313" key="1">
    <source>
        <dbReference type="EMBL" id="GEU32710.1"/>
    </source>
</evidence>
<proteinExistence type="predicted"/>
<gene>
    <name evidence="1" type="ORF">Tci_004688</name>
</gene>